<dbReference type="EMBL" id="BPLR01007508">
    <property type="protein sequence ID" value="GIY17411.1"/>
    <property type="molecule type" value="Genomic_DNA"/>
</dbReference>
<name>A0AAV4RAS8_CAEEX</name>
<comment type="caution">
    <text evidence="1">The sequence shown here is derived from an EMBL/GenBank/DDBJ whole genome shotgun (WGS) entry which is preliminary data.</text>
</comment>
<evidence type="ECO:0000313" key="2">
    <source>
        <dbReference type="Proteomes" id="UP001054945"/>
    </source>
</evidence>
<gene>
    <name evidence="1" type="ORF">CEXT_239001</name>
</gene>
<sequence length="81" mass="9007">MAIAEPTTWRHSFGGTCLHSCRRLLNPNLSSHMLENNAASGCCMRCAVTKHPGLAGNRLLVHPLFHNGRLPKLHNTSFCWL</sequence>
<proteinExistence type="predicted"/>
<dbReference type="Proteomes" id="UP001054945">
    <property type="component" value="Unassembled WGS sequence"/>
</dbReference>
<dbReference type="AlphaFoldDB" id="A0AAV4RAS8"/>
<keyword evidence="2" id="KW-1185">Reference proteome</keyword>
<reference evidence="1 2" key="1">
    <citation type="submission" date="2021-06" db="EMBL/GenBank/DDBJ databases">
        <title>Caerostris extrusa draft genome.</title>
        <authorList>
            <person name="Kono N."/>
            <person name="Arakawa K."/>
        </authorList>
    </citation>
    <scope>NUCLEOTIDE SEQUENCE [LARGE SCALE GENOMIC DNA]</scope>
</reference>
<organism evidence="1 2">
    <name type="scientific">Caerostris extrusa</name>
    <name type="common">Bark spider</name>
    <name type="synonym">Caerostris bankana</name>
    <dbReference type="NCBI Taxonomy" id="172846"/>
    <lineage>
        <taxon>Eukaryota</taxon>
        <taxon>Metazoa</taxon>
        <taxon>Ecdysozoa</taxon>
        <taxon>Arthropoda</taxon>
        <taxon>Chelicerata</taxon>
        <taxon>Arachnida</taxon>
        <taxon>Araneae</taxon>
        <taxon>Araneomorphae</taxon>
        <taxon>Entelegynae</taxon>
        <taxon>Araneoidea</taxon>
        <taxon>Araneidae</taxon>
        <taxon>Caerostris</taxon>
    </lineage>
</organism>
<accession>A0AAV4RAS8</accession>
<evidence type="ECO:0000313" key="1">
    <source>
        <dbReference type="EMBL" id="GIY17411.1"/>
    </source>
</evidence>
<protein>
    <submittedName>
        <fullName evidence="1">Uncharacterized protein</fullName>
    </submittedName>
</protein>